<dbReference type="RefSeq" id="WP_265047251.1">
    <property type="nucleotide sequence ID" value="NZ_CP100390.1"/>
</dbReference>
<feature type="domain" description="Spore protein YkvP/CgeB glycosyl transferase-like" evidence="1">
    <location>
        <begin position="201"/>
        <end position="313"/>
    </location>
</feature>
<name>A0ABY6N105_9ALTE</name>
<evidence type="ECO:0000259" key="1">
    <source>
        <dbReference type="Pfam" id="PF13524"/>
    </source>
</evidence>
<evidence type="ECO:0000313" key="2">
    <source>
        <dbReference type="EMBL" id="UZE95761.1"/>
    </source>
</evidence>
<evidence type="ECO:0000313" key="3">
    <source>
        <dbReference type="Proteomes" id="UP001163739"/>
    </source>
</evidence>
<sequence>MRVLHVAYQQLRRFGNTRVSWAQKLTFGLIKNDHYVLNFSDRDIASYEAPFGIRELGHAKANKRLLETVDAMQPDLIIAGHCDIITNDTLLEIKRRYPAIVIAHCNLDPLFMPDNVEKIKQRAKVVDASFVSTGRRELVQFEGSNARIYHFPNPVEPSIETSDCSEKSAHELDIDLIFCSNSNERSKRLELVKYLKGALEGDLNFKTFGSFGEPPIWGRDYDQALLRSKMALNLNRQEGDYWYSSERMMQLTGNGILTFTDAANKFDELFPDETLVYFNNKEHLRDLILEFHNDDEKRMTWAKNARTFVHQEMNTTLFSQYIVEASMKIPFSHDYVWARDINLDGSIK</sequence>
<organism evidence="2 3">
    <name type="scientific">Alkalimarinus alittae</name>
    <dbReference type="NCBI Taxonomy" id="2961619"/>
    <lineage>
        <taxon>Bacteria</taxon>
        <taxon>Pseudomonadati</taxon>
        <taxon>Pseudomonadota</taxon>
        <taxon>Gammaproteobacteria</taxon>
        <taxon>Alteromonadales</taxon>
        <taxon>Alteromonadaceae</taxon>
        <taxon>Alkalimarinus</taxon>
    </lineage>
</organism>
<accession>A0ABY6N105</accession>
<protein>
    <submittedName>
        <fullName evidence="2">Glycosyltransferase</fullName>
    </submittedName>
</protein>
<dbReference type="Proteomes" id="UP001163739">
    <property type="component" value="Chromosome"/>
</dbReference>
<dbReference type="Pfam" id="PF13524">
    <property type="entry name" value="Glyco_trans_1_2"/>
    <property type="match status" value="1"/>
</dbReference>
<reference evidence="2" key="1">
    <citation type="submission" date="2022-06" db="EMBL/GenBank/DDBJ databases">
        <title>Alkalimarinus sp. nov., isolated from gut of a Alitta virens.</title>
        <authorList>
            <person name="Yang A.I."/>
            <person name="Shin N.-R."/>
        </authorList>
    </citation>
    <scope>NUCLEOTIDE SEQUENCE</scope>
    <source>
        <strain evidence="2">A2M4</strain>
    </source>
</reference>
<gene>
    <name evidence="2" type="ORF">NKI27_17120</name>
</gene>
<dbReference type="EMBL" id="CP100390">
    <property type="protein sequence ID" value="UZE95761.1"/>
    <property type="molecule type" value="Genomic_DNA"/>
</dbReference>
<dbReference type="InterPro" id="IPR055259">
    <property type="entry name" value="YkvP/CgeB_Glyco_trans-like"/>
</dbReference>
<proteinExistence type="predicted"/>
<keyword evidence="3" id="KW-1185">Reference proteome</keyword>